<feature type="region of interest" description="Disordered" evidence="2">
    <location>
        <begin position="25"/>
        <end position="77"/>
    </location>
</feature>
<evidence type="ECO:0000256" key="2">
    <source>
        <dbReference type="SAM" id="MobiDB-lite"/>
    </source>
</evidence>
<name>A0ABD3RW91_9STRA</name>
<dbReference type="AlphaFoldDB" id="A0ABD3RW91"/>
<keyword evidence="3" id="KW-0732">Signal</keyword>
<feature type="compositionally biased region" description="Basic and acidic residues" evidence="2">
    <location>
        <begin position="282"/>
        <end position="298"/>
    </location>
</feature>
<reference evidence="4 5" key="1">
    <citation type="submission" date="2024-10" db="EMBL/GenBank/DDBJ databases">
        <title>Updated reference genomes for cyclostephanoid diatoms.</title>
        <authorList>
            <person name="Roberts W.R."/>
            <person name="Alverson A.J."/>
        </authorList>
    </citation>
    <scope>NUCLEOTIDE SEQUENCE [LARGE SCALE GENOMIC DNA]</scope>
    <source>
        <strain evidence="4 5">AJA228-03</strain>
    </source>
</reference>
<feature type="compositionally biased region" description="Low complexity" evidence="2">
    <location>
        <begin position="31"/>
        <end position="52"/>
    </location>
</feature>
<evidence type="ECO:0000256" key="3">
    <source>
        <dbReference type="SAM" id="SignalP"/>
    </source>
</evidence>
<feature type="signal peptide" evidence="3">
    <location>
        <begin position="1"/>
        <end position="20"/>
    </location>
</feature>
<dbReference type="EMBL" id="JALLPB020000146">
    <property type="protein sequence ID" value="KAL3816482.1"/>
    <property type="molecule type" value="Genomic_DNA"/>
</dbReference>
<keyword evidence="5" id="KW-1185">Reference proteome</keyword>
<protein>
    <submittedName>
        <fullName evidence="4">Uncharacterized protein</fullName>
    </submittedName>
</protein>
<dbReference type="SUPFAM" id="SSF81301">
    <property type="entry name" value="Nucleotidyltransferase"/>
    <property type="match status" value="1"/>
</dbReference>
<dbReference type="PANTHER" id="PTHR21043">
    <property type="entry name" value="IOJAP SUPERFAMILY ORTHOLOG"/>
    <property type="match status" value="1"/>
</dbReference>
<evidence type="ECO:0000313" key="5">
    <source>
        <dbReference type="Proteomes" id="UP001530377"/>
    </source>
</evidence>
<gene>
    <name evidence="4" type="ORF">ACHAXA_005838</name>
</gene>
<dbReference type="Pfam" id="PF02410">
    <property type="entry name" value="RsfS"/>
    <property type="match status" value="1"/>
</dbReference>
<dbReference type="Gene3D" id="3.30.460.10">
    <property type="entry name" value="Beta Polymerase, domain 2"/>
    <property type="match status" value="1"/>
</dbReference>
<feature type="region of interest" description="Disordered" evidence="2">
    <location>
        <begin position="231"/>
        <end position="298"/>
    </location>
</feature>
<dbReference type="NCBIfam" id="TIGR00090">
    <property type="entry name" value="rsfS_iojap_ybeB"/>
    <property type="match status" value="1"/>
</dbReference>
<comment type="caution">
    <text evidence="4">The sequence shown here is derived from an EMBL/GenBank/DDBJ whole genome shotgun (WGS) entry which is preliminary data.</text>
</comment>
<proteinExistence type="inferred from homology"/>
<dbReference type="PANTHER" id="PTHR21043:SF0">
    <property type="entry name" value="MITOCHONDRIAL ASSEMBLY OF RIBOSOMAL LARGE SUBUNIT PROTEIN 1"/>
    <property type="match status" value="1"/>
</dbReference>
<feature type="compositionally biased region" description="Acidic residues" evidence="2">
    <location>
        <begin position="247"/>
        <end position="271"/>
    </location>
</feature>
<dbReference type="Proteomes" id="UP001530377">
    <property type="component" value="Unassembled WGS sequence"/>
</dbReference>
<comment type="similarity">
    <text evidence="1">Belongs to the Iojap/RsfS family.</text>
</comment>
<accession>A0ABD3RW91</accession>
<dbReference type="InterPro" id="IPR004394">
    <property type="entry name" value="Iojap/RsfS/C7orf30"/>
</dbReference>
<feature type="chain" id="PRO_5044740915" evidence="3">
    <location>
        <begin position="21"/>
        <end position="298"/>
    </location>
</feature>
<organism evidence="4 5">
    <name type="scientific">Cyclostephanos tholiformis</name>
    <dbReference type="NCBI Taxonomy" id="382380"/>
    <lineage>
        <taxon>Eukaryota</taxon>
        <taxon>Sar</taxon>
        <taxon>Stramenopiles</taxon>
        <taxon>Ochrophyta</taxon>
        <taxon>Bacillariophyta</taxon>
        <taxon>Coscinodiscophyceae</taxon>
        <taxon>Thalassiosirophycidae</taxon>
        <taxon>Stephanodiscales</taxon>
        <taxon>Stephanodiscaceae</taxon>
        <taxon>Cyclostephanos</taxon>
    </lineage>
</organism>
<dbReference type="HAMAP" id="MF_01477">
    <property type="entry name" value="Iojap_RsfS"/>
    <property type="match status" value="1"/>
</dbReference>
<dbReference type="InterPro" id="IPR043519">
    <property type="entry name" value="NT_sf"/>
</dbReference>
<evidence type="ECO:0000256" key="1">
    <source>
        <dbReference type="ARBA" id="ARBA00010574"/>
    </source>
</evidence>
<evidence type="ECO:0000313" key="4">
    <source>
        <dbReference type="EMBL" id="KAL3816482.1"/>
    </source>
</evidence>
<sequence>MLTTGCCFLHALLAATASGAFRIGAHPPPSSTHHPSLSSSSRHAALRMSSGGDNRDSSRGRVSSANASKRTRPQVDDVLYSISEPPTFPYSVDPTDLPPGAVSSDPLVPLVHTIVMAADKRKASDIVAMRVTSCTSLTNFVVIVSGTSRPQNQAISNAISRDVSDRHDGMRCLGNGIPEGNADSGWILLDYGDVMVHVMTPKSRLFYDMDGIWRGRGGEYLDLTDVLVDEGGGGRGEDGGMMMDNVSDVEDEDYDDDEDEEHYGNGEEEVGRDDNDGPSTKSMRERLDVEREIDPFWS</sequence>